<sequence>MPGPTVIVRIHSGRYGAVVATGLIVNGGIYRHEFVAQAVINGLMQVQLDSPA</sequence>
<dbReference type="Proteomes" id="UP000482155">
    <property type="component" value="Unassembled WGS sequence"/>
</dbReference>
<protein>
    <recommendedName>
        <fullName evidence="7">6,7-dimethyl-8-ribityllumazine synthase</fullName>
    </recommendedName>
</protein>
<evidence type="ECO:0000313" key="5">
    <source>
        <dbReference type="EMBL" id="NEX60188.1"/>
    </source>
</evidence>
<comment type="pathway">
    <text evidence="1">Cofactor biosynthesis; riboflavin biosynthesis.</text>
</comment>
<dbReference type="SUPFAM" id="SSF52121">
    <property type="entry name" value="Lumazine synthase"/>
    <property type="match status" value="1"/>
</dbReference>
<evidence type="ECO:0000256" key="1">
    <source>
        <dbReference type="ARBA" id="ARBA00005104"/>
    </source>
</evidence>
<reference evidence="5 6" key="1">
    <citation type="submission" date="2020-02" db="EMBL/GenBank/DDBJ databases">
        <authorList>
            <person name="Kim M.K."/>
        </authorList>
    </citation>
    <scope>NUCLEOTIDE SEQUENCE [LARGE SCALE GENOMIC DNA]</scope>
    <source>
        <strain evidence="5 6">17J57-3</strain>
    </source>
</reference>
<keyword evidence="3" id="KW-0686">Riboflavin biosynthesis</keyword>
<dbReference type="EMBL" id="JAAIVB010000011">
    <property type="protein sequence ID" value="NEX60188.1"/>
    <property type="molecule type" value="Genomic_DNA"/>
</dbReference>
<evidence type="ECO:0000256" key="2">
    <source>
        <dbReference type="ARBA" id="ARBA00007424"/>
    </source>
</evidence>
<evidence type="ECO:0000256" key="4">
    <source>
        <dbReference type="ARBA" id="ARBA00022679"/>
    </source>
</evidence>
<dbReference type="Gene3D" id="3.40.50.960">
    <property type="entry name" value="Lumazine/riboflavin synthase"/>
    <property type="match status" value="1"/>
</dbReference>
<dbReference type="UniPathway" id="UPA00275"/>
<dbReference type="GO" id="GO:0009349">
    <property type="term" value="C:riboflavin synthase complex"/>
    <property type="evidence" value="ECO:0007669"/>
    <property type="project" value="InterPro"/>
</dbReference>
<evidence type="ECO:0008006" key="7">
    <source>
        <dbReference type="Google" id="ProtNLM"/>
    </source>
</evidence>
<dbReference type="GO" id="GO:0009231">
    <property type="term" value="P:riboflavin biosynthetic process"/>
    <property type="evidence" value="ECO:0007669"/>
    <property type="project" value="UniProtKB-UniPathway"/>
</dbReference>
<keyword evidence="6" id="KW-1185">Reference proteome</keyword>
<gene>
    <name evidence="5" type="ORF">G3574_03770</name>
</gene>
<evidence type="ECO:0000313" key="6">
    <source>
        <dbReference type="Proteomes" id="UP000482155"/>
    </source>
</evidence>
<dbReference type="GO" id="GO:0016740">
    <property type="term" value="F:transferase activity"/>
    <property type="evidence" value="ECO:0007669"/>
    <property type="project" value="UniProtKB-KW"/>
</dbReference>
<comment type="caution">
    <text evidence="5">The sequence shown here is derived from an EMBL/GenBank/DDBJ whole genome shotgun (WGS) entry which is preliminary data.</text>
</comment>
<evidence type="ECO:0000256" key="3">
    <source>
        <dbReference type="ARBA" id="ARBA00022619"/>
    </source>
</evidence>
<proteinExistence type="inferred from homology"/>
<keyword evidence="4" id="KW-0808">Transferase</keyword>
<dbReference type="InterPro" id="IPR036467">
    <property type="entry name" value="LS/RS_sf"/>
</dbReference>
<dbReference type="AlphaFoldDB" id="A0A6B3SHN2"/>
<accession>A0A6B3SHN2</accession>
<name>A0A6B3SHN2_9BURK</name>
<dbReference type="Pfam" id="PF00885">
    <property type="entry name" value="DMRL_synthase"/>
    <property type="match status" value="1"/>
</dbReference>
<comment type="similarity">
    <text evidence="2">Belongs to the DMRL synthase family.</text>
</comment>
<dbReference type="InterPro" id="IPR002180">
    <property type="entry name" value="LS/RS"/>
</dbReference>
<organism evidence="5 6">
    <name type="scientific">Noviherbaspirillum galbum</name>
    <dbReference type="NCBI Taxonomy" id="2709383"/>
    <lineage>
        <taxon>Bacteria</taxon>
        <taxon>Pseudomonadati</taxon>
        <taxon>Pseudomonadota</taxon>
        <taxon>Betaproteobacteria</taxon>
        <taxon>Burkholderiales</taxon>
        <taxon>Oxalobacteraceae</taxon>
        <taxon>Noviherbaspirillum</taxon>
    </lineage>
</organism>